<dbReference type="AlphaFoldDB" id="A0AAN6YQ15"/>
<keyword evidence="2" id="KW-1185">Reference proteome</keyword>
<comment type="caution">
    <text evidence="1">The sequence shown here is derived from an EMBL/GenBank/DDBJ whole genome shotgun (WGS) entry which is preliminary data.</text>
</comment>
<feature type="non-terminal residue" evidence="1">
    <location>
        <position position="1"/>
    </location>
</feature>
<organism evidence="1 2">
    <name type="scientific">Podospora fimiseda</name>
    <dbReference type="NCBI Taxonomy" id="252190"/>
    <lineage>
        <taxon>Eukaryota</taxon>
        <taxon>Fungi</taxon>
        <taxon>Dikarya</taxon>
        <taxon>Ascomycota</taxon>
        <taxon>Pezizomycotina</taxon>
        <taxon>Sordariomycetes</taxon>
        <taxon>Sordariomycetidae</taxon>
        <taxon>Sordariales</taxon>
        <taxon>Podosporaceae</taxon>
        <taxon>Podospora</taxon>
    </lineage>
</organism>
<dbReference type="Proteomes" id="UP001301958">
    <property type="component" value="Unassembled WGS sequence"/>
</dbReference>
<evidence type="ECO:0008006" key="3">
    <source>
        <dbReference type="Google" id="ProtNLM"/>
    </source>
</evidence>
<evidence type="ECO:0000313" key="1">
    <source>
        <dbReference type="EMBL" id="KAK4222031.1"/>
    </source>
</evidence>
<name>A0AAN6YQ15_9PEZI</name>
<protein>
    <recommendedName>
        <fullName evidence="3">Extracellular membrane protein CFEM domain-containing protein</fullName>
    </recommendedName>
</protein>
<proteinExistence type="predicted"/>
<dbReference type="EMBL" id="MU865496">
    <property type="protein sequence ID" value="KAK4222031.1"/>
    <property type="molecule type" value="Genomic_DNA"/>
</dbReference>
<gene>
    <name evidence="1" type="ORF">QBC38DRAFT_351785</name>
</gene>
<reference evidence="1" key="2">
    <citation type="submission" date="2023-05" db="EMBL/GenBank/DDBJ databases">
        <authorList>
            <consortium name="Lawrence Berkeley National Laboratory"/>
            <person name="Steindorff A."/>
            <person name="Hensen N."/>
            <person name="Bonometti L."/>
            <person name="Westerberg I."/>
            <person name="Brannstrom I.O."/>
            <person name="Guillou S."/>
            <person name="Cros-Aarteil S."/>
            <person name="Calhoun S."/>
            <person name="Haridas S."/>
            <person name="Kuo A."/>
            <person name="Mondo S."/>
            <person name="Pangilinan J."/>
            <person name="Riley R."/>
            <person name="Labutti K."/>
            <person name="Andreopoulos B."/>
            <person name="Lipzen A."/>
            <person name="Chen C."/>
            <person name="Yanf M."/>
            <person name="Daum C."/>
            <person name="Ng V."/>
            <person name="Clum A."/>
            <person name="Ohm R."/>
            <person name="Martin F."/>
            <person name="Silar P."/>
            <person name="Natvig D."/>
            <person name="Lalanne C."/>
            <person name="Gautier V."/>
            <person name="Ament-Velasquez S.L."/>
            <person name="Kruys A."/>
            <person name="Hutchinson M.I."/>
            <person name="Powell A.J."/>
            <person name="Barry K."/>
            <person name="Miller A.N."/>
            <person name="Grigoriev I.V."/>
            <person name="Debuchy R."/>
            <person name="Gladieux P."/>
            <person name="Thoren M.H."/>
            <person name="Johannesson H."/>
        </authorList>
    </citation>
    <scope>NUCLEOTIDE SEQUENCE</scope>
    <source>
        <strain evidence="1">CBS 990.96</strain>
    </source>
</reference>
<feature type="non-terminal residue" evidence="1">
    <location>
        <position position="107"/>
    </location>
</feature>
<evidence type="ECO:0000313" key="2">
    <source>
        <dbReference type="Proteomes" id="UP001301958"/>
    </source>
</evidence>
<sequence length="107" mass="11257">YSQLRPCGQGCFIISAGTTRDLLGSRLGCSISTLLSTRLPLNNCYCRSDLQSNAHVILSSCVNSRCQFNTNDISSAQAVYHDYCVSNGYAPGGQVAAKPTTSSNGGA</sequence>
<reference evidence="1" key="1">
    <citation type="journal article" date="2023" name="Mol. Phylogenet. Evol.">
        <title>Genome-scale phylogeny and comparative genomics of the fungal order Sordariales.</title>
        <authorList>
            <person name="Hensen N."/>
            <person name="Bonometti L."/>
            <person name="Westerberg I."/>
            <person name="Brannstrom I.O."/>
            <person name="Guillou S."/>
            <person name="Cros-Aarteil S."/>
            <person name="Calhoun S."/>
            <person name="Haridas S."/>
            <person name="Kuo A."/>
            <person name="Mondo S."/>
            <person name="Pangilinan J."/>
            <person name="Riley R."/>
            <person name="LaButti K."/>
            <person name="Andreopoulos B."/>
            <person name="Lipzen A."/>
            <person name="Chen C."/>
            <person name="Yan M."/>
            <person name="Daum C."/>
            <person name="Ng V."/>
            <person name="Clum A."/>
            <person name="Steindorff A."/>
            <person name="Ohm R.A."/>
            <person name="Martin F."/>
            <person name="Silar P."/>
            <person name="Natvig D.O."/>
            <person name="Lalanne C."/>
            <person name="Gautier V."/>
            <person name="Ament-Velasquez S.L."/>
            <person name="Kruys A."/>
            <person name="Hutchinson M.I."/>
            <person name="Powell A.J."/>
            <person name="Barry K."/>
            <person name="Miller A.N."/>
            <person name="Grigoriev I.V."/>
            <person name="Debuchy R."/>
            <person name="Gladieux P."/>
            <person name="Hiltunen Thoren M."/>
            <person name="Johannesson H."/>
        </authorList>
    </citation>
    <scope>NUCLEOTIDE SEQUENCE</scope>
    <source>
        <strain evidence="1">CBS 990.96</strain>
    </source>
</reference>
<accession>A0AAN6YQ15</accession>